<dbReference type="GeneID" id="6068854"/>
<dbReference type="STRING" id="486041.B0CNS7"/>
<gene>
    <name evidence="3" type="ORF">LACBIDRAFT_301545</name>
</gene>
<reference evidence="3 4" key="1">
    <citation type="journal article" date="2008" name="Nature">
        <title>The genome of Laccaria bicolor provides insights into mycorrhizal symbiosis.</title>
        <authorList>
            <person name="Martin F."/>
            <person name="Aerts A."/>
            <person name="Ahren D."/>
            <person name="Brun A."/>
            <person name="Danchin E.G.J."/>
            <person name="Duchaussoy F."/>
            <person name="Gibon J."/>
            <person name="Kohler A."/>
            <person name="Lindquist E."/>
            <person name="Pereda V."/>
            <person name="Salamov A."/>
            <person name="Shapiro H.J."/>
            <person name="Wuyts J."/>
            <person name="Blaudez D."/>
            <person name="Buee M."/>
            <person name="Brokstein P."/>
            <person name="Canbaeck B."/>
            <person name="Cohen D."/>
            <person name="Courty P.E."/>
            <person name="Coutinho P.M."/>
            <person name="Delaruelle C."/>
            <person name="Detter J.C."/>
            <person name="Deveau A."/>
            <person name="DiFazio S."/>
            <person name="Duplessis S."/>
            <person name="Fraissinet-Tachet L."/>
            <person name="Lucic E."/>
            <person name="Frey-Klett P."/>
            <person name="Fourrey C."/>
            <person name="Feussner I."/>
            <person name="Gay G."/>
            <person name="Grimwood J."/>
            <person name="Hoegger P.J."/>
            <person name="Jain P."/>
            <person name="Kilaru S."/>
            <person name="Labbe J."/>
            <person name="Lin Y.C."/>
            <person name="Legue V."/>
            <person name="Le Tacon F."/>
            <person name="Marmeisse R."/>
            <person name="Melayah D."/>
            <person name="Montanini B."/>
            <person name="Muratet M."/>
            <person name="Nehls U."/>
            <person name="Niculita-Hirzel H."/>
            <person name="Oudot-Le Secq M.P."/>
            <person name="Peter M."/>
            <person name="Quesneville H."/>
            <person name="Rajashekar B."/>
            <person name="Reich M."/>
            <person name="Rouhier N."/>
            <person name="Schmutz J."/>
            <person name="Yin T."/>
            <person name="Chalot M."/>
            <person name="Henrissat B."/>
            <person name="Kuees U."/>
            <person name="Lucas S."/>
            <person name="Van de Peer Y."/>
            <person name="Podila G.K."/>
            <person name="Polle A."/>
            <person name="Pukkila P.J."/>
            <person name="Richardson P.M."/>
            <person name="Rouze P."/>
            <person name="Sanders I.R."/>
            <person name="Stajich J.E."/>
            <person name="Tunlid A."/>
            <person name="Tuskan G."/>
            <person name="Grigoriev I.V."/>
        </authorList>
    </citation>
    <scope>NUCLEOTIDE SEQUENCE [LARGE SCALE GENOMIC DNA]</scope>
    <source>
        <strain evidence="4">S238N-H82 / ATCC MYA-4686</strain>
    </source>
</reference>
<evidence type="ECO:0000313" key="4">
    <source>
        <dbReference type="Proteomes" id="UP000001194"/>
    </source>
</evidence>
<dbReference type="Proteomes" id="UP000001194">
    <property type="component" value="Unassembled WGS sequence"/>
</dbReference>
<dbReference type="RefSeq" id="XP_001873557.1">
    <property type="nucleotide sequence ID" value="XM_001873522.1"/>
</dbReference>
<name>B0CNS7_LACBS</name>
<dbReference type="OrthoDB" id="2130750at2759"/>
<evidence type="ECO:0000313" key="3">
    <source>
        <dbReference type="EMBL" id="EDR15349.1"/>
    </source>
</evidence>
<dbReference type="EMBL" id="DS547091">
    <property type="protein sequence ID" value="EDR15349.1"/>
    <property type="molecule type" value="Genomic_DNA"/>
</dbReference>
<keyword evidence="1" id="KW-0175">Coiled coil</keyword>
<accession>B0CNS7</accession>
<keyword evidence="2" id="KW-0472">Membrane</keyword>
<feature type="transmembrane region" description="Helical" evidence="2">
    <location>
        <begin position="41"/>
        <end position="63"/>
    </location>
</feature>
<proteinExistence type="predicted"/>
<dbReference type="AlphaFoldDB" id="B0CNS7"/>
<dbReference type="KEGG" id="lbc:LACBIDRAFT_301545"/>
<evidence type="ECO:0000256" key="1">
    <source>
        <dbReference type="SAM" id="Coils"/>
    </source>
</evidence>
<feature type="transmembrane region" description="Helical" evidence="2">
    <location>
        <begin position="168"/>
        <end position="186"/>
    </location>
</feature>
<evidence type="ECO:0000256" key="2">
    <source>
        <dbReference type="SAM" id="Phobius"/>
    </source>
</evidence>
<keyword evidence="2" id="KW-1133">Transmembrane helix</keyword>
<dbReference type="InParanoid" id="B0CNS7"/>
<feature type="coiled-coil region" evidence="1">
    <location>
        <begin position="69"/>
        <end position="165"/>
    </location>
</feature>
<dbReference type="HOGENOM" id="CLU_1337693_0_0_1"/>
<sequence>MKPGASTWEAVGGSILHLTEEGSKPLPFVLENENVFKSASFLLLLAPPMILIALSVTGVAPWVTRIAEVKAALAVIIEAERKVASLNDETQGLVRTLCAKDQNIQDAKVEIELMERRMETIKKQADTIVEFETRARNRRSCKEAIEQLQADIDAIEQENASLKSWTGAAAYAHIVFILGYIVDLMVSQKLEPNLSKRKTCRSKVA</sequence>
<organism evidence="4">
    <name type="scientific">Laccaria bicolor (strain S238N-H82 / ATCC MYA-4686)</name>
    <name type="common">Bicoloured deceiver</name>
    <name type="synonym">Laccaria laccata var. bicolor</name>
    <dbReference type="NCBI Taxonomy" id="486041"/>
    <lineage>
        <taxon>Eukaryota</taxon>
        <taxon>Fungi</taxon>
        <taxon>Dikarya</taxon>
        <taxon>Basidiomycota</taxon>
        <taxon>Agaricomycotina</taxon>
        <taxon>Agaricomycetes</taxon>
        <taxon>Agaricomycetidae</taxon>
        <taxon>Agaricales</taxon>
        <taxon>Agaricineae</taxon>
        <taxon>Hydnangiaceae</taxon>
        <taxon>Laccaria</taxon>
    </lineage>
</organism>
<protein>
    <submittedName>
        <fullName evidence="3">Predicted protein</fullName>
    </submittedName>
</protein>
<keyword evidence="2" id="KW-0812">Transmembrane</keyword>
<keyword evidence="4" id="KW-1185">Reference proteome</keyword>